<reference evidence="17" key="1">
    <citation type="submission" date="2025-08" db="UniProtKB">
        <authorList>
            <consortium name="RefSeq"/>
        </authorList>
    </citation>
    <scope>IDENTIFICATION</scope>
</reference>
<dbReference type="Pfam" id="PF00028">
    <property type="entry name" value="Cadherin"/>
    <property type="match status" value="5"/>
</dbReference>
<dbReference type="PROSITE" id="PS00232">
    <property type="entry name" value="CADHERIN_1"/>
    <property type="match status" value="2"/>
</dbReference>
<evidence type="ECO:0000256" key="10">
    <source>
        <dbReference type="ARBA" id="ARBA00023180"/>
    </source>
</evidence>
<keyword evidence="6 11" id="KW-0106">Calcium</keyword>
<evidence type="ECO:0000259" key="15">
    <source>
        <dbReference type="PROSITE" id="PS50268"/>
    </source>
</evidence>
<evidence type="ECO:0000256" key="6">
    <source>
        <dbReference type="ARBA" id="ARBA00022837"/>
    </source>
</evidence>
<feature type="chain" id="PRO_5028893739" evidence="14">
    <location>
        <begin position="18"/>
        <end position="894"/>
    </location>
</feature>
<evidence type="ECO:0000256" key="8">
    <source>
        <dbReference type="ARBA" id="ARBA00022989"/>
    </source>
</evidence>
<dbReference type="PANTHER" id="PTHR24028">
    <property type="entry name" value="CADHERIN-87A"/>
    <property type="match status" value="1"/>
</dbReference>
<dbReference type="InterPro" id="IPR015919">
    <property type="entry name" value="Cadherin-like_sf"/>
</dbReference>
<name>A0A7E6FCS0_9MOLL</name>
<dbReference type="PRINTS" id="PR00205">
    <property type="entry name" value="CADHERIN"/>
</dbReference>
<dbReference type="PANTHER" id="PTHR24028:SF146">
    <property type="entry name" value="CADHERIN 96CB, ISOFORM D-RELATED"/>
    <property type="match status" value="1"/>
</dbReference>
<dbReference type="InterPro" id="IPR050174">
    <property type="entry name" value="Protocadherin/Cadherin-CA"/>
</dbReference>
<keyword evidence="2" id="KW-1003">Cell membrane</keyword>
<dbReference type="FunFam" id="2.60.40.60:FF:000007">
    <property type="entry name" value="Protocadherin alpha 2"/>
    <property type="match status" value="1"/>
</dbReference>
<evidence type="ECO:0000256" key="3">
    <source>
        <dbReference type="ARBA" id="ARBA00022692"/>
    </source>
</evidence>
<dbReference type="SMART" id="SM00112">
    <property type="entry name" value="CA"/>
    <property type="match status" value="6"/>
</dbReference>
<dbReference type="Proteomes" id="UP000515154">
    <property type="component" value="Linkage group LG14"/>
</dbReference>
<accession>A0A7E6FCS0</accession>
<dbReference type="InterPro" id="IPR002126">
    <property type="entry name" value="Cadherin-like_dom"/>
</dbReference>
<protein>
    <submittedName>
        <fullName evidence="17">Protocadherin beta-15-like isoform X1</fullName>
    </submittedName>
</protein>
<evidence type="ECO:0000256" key="12">
    <source>
        <dbReference type="SAM" id="MobiDB-lite"/>
    </source>
</evidence>
<organism evidence="16 17">
    <name type="scientific">Octopus sinensis</name>
    <name type="common">East Asian common octopus</name>
    <dbReference type="NCBI Taxonomy" id="2607531"/>
    <lineage>
        <taxon>Eukaryota</taxon>
        <taxon>Metazoa</taxon>
        <taxon>Spiralia</taxon>
        <taxon>Lophotrochozoa</taxon>
        <taxon>Mollusca</taxon>
        <taxon>Cephalopoda</taxon>
        <taxon>Coleoidea</taxon>
        <taxon>Octopodiformes</taxon>
        <taxon>Octopoda</taxon>
        <taxon>Incirrata</taxon>
        <taxon>Octopodidae</taxon>
        <taxon>Octopus</taxon>
    </lineage>
</organism>
<sequence>MLMKIWFSFSFLHVSLCVDLIYHVKEERSPATYIGDIAADSQLLGSVLPGDSRLIAFSLLQRVGSQLFNVTKSGKLYTAQKLDAETLCTYNKECFKIVKAAVRKAKTFMRILKIKVIIEDANDHRPEFPGKSINIEFSENDRKGARKSIPNAIDRDVGILNSQIHYQLEKLQEEPFSLFVSKRADGISTLEIVLDQTLDREVKSNYRIQLIASDGGSPTQRSSLVVEISIKDENDNRPIFSQKIYNISIRNIPNIHLPVAVLSTTDLDQGQNNKVTYFFSPMTSDVVKSHFSLNKTTGEIFLQKHYNLDEKLTYKLYIEARDAGSPPLSSMATVLVNVINQHNNPPTIDIDFVSALSDDTATISEDIKVGSFIAYVMVTDNDVGHNGQVSCDIKHEKFKLLSMGSKEYKIVMKSQVDREAEDHYDITLSCEDKGSPSRKVQKRFFLQVMDVNDVQPHFISDSFKFLTFENEKDKFPVGYINATDPDLGSGGQLTYTLFGYNGDFLPFQITDSGFISTSMSLDREKQHIYAFKVLVKDKGRPSLNNTANITIEILDENDNAPYFTFPSVNPFSLDVHYHPQSNNDITVLKASDRDSRENAFLRYEILKGNNNRLFVINSYTGTLSFSRKVYQNDAGSYQLQFRVKDSGTPVLSASVTISLTLTVSNKTSPSLTAVQIQSDSMIDVTWVIIIVVSAVIISVAIVISITLCVVRCNNGRNGSVRARGNPPYQSRTEMRQLIYQTTTTPSSMHPEEMLNRNNQSNRSRNQFQPEEGPQMEWKTSTIMRSLPKVSKMYHESMEIAPHSEQPQQNTENGSRYLTDTMPTQGDSSHCWTKGFTEQYEEIPGVLDYKRGLQQPKQENSGLKQHFSNQVYLMERQRLTSPQSQVINLNSTVPT</sequence>
<feature type="transmembrane region" description="Helical" evidence="13">
    <location>
        <begin position="686"/>
        <end position="710"/>
    </location>
</feature>
<evidence type="ECO:0000256" key="7">
    <source>
        <dbReference type="ARBA" id="ARBA00022889"/>
    </source>
</evidence>
<feature type="domain" description="Cadherin" evidence="15">
    <location>
        <begin position="241"/>
        <end position="348"/>
    </location>
</feature>
<keyword evidence="3 13" id="KW-0812">Transmembrane</keyword>
<keyword evidence="5" id="KW-0677">Repeat</keyword>
<dbReference type="AlphaFoldDB" id="A0A7E6FCS0"/>
<evidence type="ECO:0000256" key="13">
    <source>
        <dbReference type="SAM" id="Phobius"/>
    </source>
</evidence>
<dbReference type="InterPro" id="IPR020894">
    <property type="entry name" value="Cadherin_CS"/>
</dbReference>
<dbReference type="PROSITE" id="PS50268">
    <property type="entry name" value="CADHERIN_2"/>
    <property type="match status" value="6"/>
</dbReference>
<dbReference type="SUPFAM" id="SSF49313">
    <property type="entry name" value="Cadherin-like"/>
    <property type="match status" value="5"/>
</dbReference>
<keyword evidence="10" id="KW-0325">Glycoprotein</keyword>
<keyword evidence="16" id="KW-1185">Reference proteome</keyword>
<evidence type="ECO:0000256" key="5">
    <source>
        <dbReference type="ARBA" id="ARBA00022737"/>
    </source>
</evidence>
<keyword evidence="4 14" id="KW-0732">Signal</keyword>
<feature type="region of interest" description="Disordered" evidence="12">
    <location>
        <begin position="744"/>
        <end position="774"/>
    </location>
</feature>
<proteinExistence type="predicted"/>
<dbReference type="Gene3D" id="2.60.40.60">
    <property type="entry name" value="Cadherins"/>
    <property type="match status" value="6"/>
</dbReference>
<evidence type="ECO:0000313" key="17">
    <source>
        <dbReference type="RefSeq" id="XP_036365155.1"/>
    </source>
</evidence>
<keyword evidence="9 13" id="KW-0472">Membrane</keyword>
<keyword evidence="8 13" id="KW-1133">Transmembrane helix</keyword>
<dbReference type="FunFam" id="2.60.40.60:FF:000015">
    <property type="entry name" value="FAT atypical cadherin 1"/>
    <property type="match status" value="1"/>
</dbReference>
<evidence type="ECO:0000256" key="4">
    <source>
        <dbReference type="ARBA" id="ARBA00022729"/>
    </source>
</evidence>
<keyword evidence="7" id="KW-0130">Cell adhesion</keyword>
<feature type="signal peptide" evidence="14">
    <location>
        <begin position="1"/>
        <end position="17"/>
    </location>
</feature>
<evidence type="ECO:0000313" key="16">
    <source>
        <dbReference type="Proteomes" id="UP000515154"/>
    </source>
</evidence>
<evidence type="ECO:0000256" key="14">
    <source>
        <dbReference type="SAM" id="SignalP"/>
    </source>
</evidence>
<feature type="domain" description="Cadherin" evidence="15">
    <location>
        <begin position="129"/>
        <end position="240"/>
    </location>
</feature>
<comment type="subcellular location">
    <subcellularLocation>
        <location evidence="1">Cell membrane</location>
        <topology evidence="1">Single-pass type I membrane protein</topology>
    </subcellularLocation>
</comment>
<dbReference type="FunFam" id="2.60.40.60:FF:000004">
    <property type="entry name" value="Protocadherin 1 gamma 2"/>
    <property type="match status" value="1"/>
</dbReference>
<gene>
    <name evidence="17" type="primary">LOC115219116</name>
</gene>
<dbReference type="RefSeq" id="XP_036365155.1">
    <property type="nucleotide sequence ID" value="XM_036509262.1"/>
</dbReference>
<dbReference type="GO" id="GO:0005509">
    <property type="term" value="F:calcium ion binding"/>
    <property type="evidence" value="ECO:0007669"/>
    <property type="project" value="UniProtKB-UniRule"/>
</dbReference>
<dbReference type="GO" id="GO:0005886">
    <property type="term" value="C:plasma membrane"/>
    <property type="evidence" value="ECO:0007669"/>
    <property type="project" value="UniProtKB-SubCell"/>
</dbReference>
<evidence type="ECO:0000256" key="1">
    <source>
        <dbReference type="ARBA" id="ARBA00004251"/>
    </source>
</evidence>
<feature type="domain" description="Cadherin" evidence="15">
    <location>
        <begin position="459"/>
        <end position="563"/>
    </location>
</feature>
<evidence type="ECO:0000256" key="2">
    <source>
        <dbReference type="ARBA" id="ARBA00022475"/>
    </source>
</evidence>
<dbReference type="GO" id="GO:0007156">
    <property type="term" value="P:homophilic cell adhesion via plasma membrane adhesion molecules"/>
    <property type="evidence" value="ECO:0007669"/>
    <property type="project" value="InterPro"/>
</dbReference>
<dbReference type="CDD" id="cd11304">
    <property type="entry name" value="Cadherin_repeat"/>
    <property type="match status" value="6"/>
</dbReference>
<feature type="domain" description="Cadherin" evidence="15">
    <location>
        <begin position="24"/>
        <end position="128"/>
    </location>
</feature>
<evidence type="ECO:0000256" key="9">
    <source>
        <dbReference type="ARBA" id="ARBA00023136"/>
    </source>
</evidence>
<feature type="domain" description="Cadherin" evidence="15">
    <location>
        <begin position="355"/>
        <end position="458"/>
    </location>
</feature>
<feature type="domain" description="Cadherin" evidence="15">
    <location>
        <begin position="567"/>
        <end position="671"/>
    </location>
</feature>
<feature type="compositionally biased region" description="Low complexity" evidence="12">
    <location>
        <begin position="755"/>
        <end position="766"/>
    </location>
</feature>
<dbReference type="FunFam" id="2.60.40.60:FF:000002">
    <property type="entry name" value="Protocadherin alpha 2"/>
    <property type="match status" value="1"/>
</dbReference>
<evidence type="ECO:0000256" key="11">
    <source>
        <dbReference type="PROSITE-ProRule" id="PRU00043"/>
    </source>
</evidence>
<dbReference type="KEGG" id="osn:115219116"/>